<feature type="domain" description="EamA" evidence="8">
    <location>
        <begin position="171"/>
        <end position="306"/>
    </location>
</feature>
<feature type="transmembrane region" description="Helical" evidence="7">
    <location>
        <begin position="167"/>
        <end position="189"/>
    </location>
</feature>
<dbReference type="InterPro" id="IPR050638">
    <property type="entry name" value="AA-Vitamin_Transporters"/>
</dbReference>
<feature type="transmembrane region" description="Helical" evidence="7">
    <location>
        <begin position="201"/>
        <end position="220"/>
    </location>
</feature>
<feature type="transmembrane region" description="Helical" evidence="7">
    <location>
        <begin position="259"/>
        <end position="283"/>
    </location>
</feature>
<feature type="transmembrane region" description="Helical" evidence="7">
    <location>
        <begin position="115"/>
        <end position="133"/>
    </location>
</feature>
<dbReference type="AlphaFoldDB" id="A0AAW9FJ35"/>
<evidence type="ECO:0000259" key="8">
    <source>
        <dbReference type="Pfam" id="PF00892"/>
    </source>
</evidence>
<sequence length="335" mass="36387">MAMTRAVTRERQANATRLIVSLSDAALLCGMVVLWGLSWPVMKLSVEHAPPLWLAVLRFSTSSICLFVFGLFRRDIRLPTNRDLPIIASISLLQMAAFTALGMVAMTFIDAGKASLIAYSTPLWSVLIAFLMFRERPTRVQLVAVAVGIGGIAVMSSPLSIDWSNAGSPVGAGLLVIAAICWSVVILHVRRHTWSATPLQLAPWEMALASIILVPIAWAIDGPPTTIDWTPELVLLVLYFGPVATSFCFVVSAEVGRRISVFAMSNLTLGVPIIGTAASIAFLGERLSLVSLSGFVLIVSGIAIAVCAVRRKAQTEDRTRERNNRQRQFFPTDRV</sequence>
<evidence type="ECO:0000256" key="4">
    <source>
        <dbReference type="ARBA" id="ARBA00022989"/>
    </source>
</evidence>
<dbReference type="RefSeq" id="WP_320203184.1">
    <property type="nucleotide sequence ID" value="NZ_CP192782.1"/>
</dbReference>
<keyword evidence="4 7" id="KW-1133">Transmembrane helix</keyword>
<accession>A0AAW9FJ35</accession>
<feature type="region of interest" description="Disordered" evidence="6">
    <location>
        <begin position="316"/>
        <end position="335"/>
    </location>
</feature>
<evidence type="ECO:0000256" key="3">
    <source>
        <dbReference type="ARBA" id="ARBA00022692"/>
    </source>
</evidence>
<feature type="transmembrane region" description="Helical" evidence="7">
    <location>
        <begin position="232"/>
        <end position="252"/>
    </location>
</feature>
<evidence type="ECO:0000256" key="2">
    <source>
        <dbReference type="ARBA" id="ARBA00007362"/>
    </source>
</evidence>
<dbReference type="PANTHER" id="PTHR32322">
    <property type="entry name" value="INNER MEMBRANE TRANSPORTER"/>
    <property type="match status" value="1"/>
</dbReference>
<evidence type="ECO:0000256" key="6">
    <source>
        <dbReference type="SAM" id="MobiDB-lite"/>
    </source>
</evidence>
<feature type="transmembrane region" description="Helical" evidence="7">
    <location>
        <begin position="84"/>
        <end position="109"/>
    </location>
</feature>
<feature type="transmembrane region" description="Helical" evidence="7">
    <location>
        <begin position="140"/>
        <end position="161"/>
    </location>
</feature>
<feature type="domain" description="EamA" evidence="8">
    <location>
        <begin position="27"/>
        <end position="156"/>
    </location>
</feature>
<evidence type="ECO:0000256" key="5">
    <source>
        <dbReference type="ARBA" id="ARBA00023136"/>
    </source>
</evidence>
<protein>
    <submittedName>
        <fullName evidence="9">DMT family transporter</fullName>
    </submittedName>
</protein>
<proteinExistence type="inferred from homology"/>
<dbReference type="EMBL" id="JAVRAF010000007">
    <property type="protein sequence ID" value="MDX8304448.1"/>
    <property type="molecule type" value="Genomic_DNA"/>
</dbReference>
<dbReference type="PANTHER" id="PTHR32322:SF2">
    <property type="entry name" value="EAMA DOMAIN-CONTAINING PROTEIN"/>
    <property type="match status" value="1"/>
</dbReference>
<gene>
    <name evidence="9" type="ORF">RMR22_19490</name>
</gene>
<dbReference type="InterPro" id="IPR000620">
    <property type="entry name" value="EamA_dom"/>
</dbReference>
<evidence type="ECO:0000313" key="9">
    <source>
        <dbReference type="EMBL" id="MDX8304448.1"/>
    </source>
</evidence>
<comment type="subcellular location">
    <subcellularLocation>
        <location evidence="1">Membrane</location>
        <topology evidence="1">Multi-pass membrane protein</topology>
    </subcellularLocation>
</comment>
<feature type="transmembrane region" description="Helical" evidence="7">
    <location>
        <begin position="289"/>
        <end position="309"/>
    </location>
</feature>
<dbReference type="InterPro" id="IPR037185">
    <property type="entry name" value="EmrE-like"/>
</dbReference>
<feature type="transmembrane region" description="Helical" evidence="7">
    <location>
        <begin position="51"/>
        <end position="72"/>
    </location>
</feature>
<name>A0AAW9FJ35_9HYPH</name>
<feature type="transmembrane region" description="Helical" evidence="7">
    <location>
        <begin position="18"/>
        <end position="39"/>
    </location>
</feature>
<evidence type="ECO:0000256" key="7">
    <source>
        <dbReference type="SAM" id="Phobius"/>
    </source>
</evidence>
<keyword evidence="3 7" id="KW-0812">Transmembrane</keyword>
<dbReference type="Pfam" id="PF00892">
    <property type="entry name" value="EamA"/>
    <property type="match status" value="2"/>
</dbReference>
<comment type="similarity">
    <text evidence="2">Belongs to the EamA transporter family.</text>
</comment>
<dbReference type="SUPFAM" id="SSF103481">
    <property type="entry name" value="Multidrug resistance efflux transporter EmrE"/>
    <property type="match status" value="2"/>
</dbReference>
<comment type="caution">
    <text evidence="9">The sequence shown here is derived from an EMBL/GenBank/DDBJ whole genome shotgun (WGS) entry which is preliminary data.</text>
</comment>
<reference evidence="9" key="1">
    <citation type="journal article" date="2023" name="Phytobiomes J">
        <title>Deciphering the key players within the bacterial microbiota associated with aerial crown gall tumors on rhododendron: Insights into the gallobiome.</title>
        <authorList>
            <person name="Kuzmanovic N."/>
            <person name="Nesme J."/>
            <person name="Wolf J."/>
            <person name="Neumann-Schaal M."/>
            <person name="Petersen J."/>
            <person name="Fernandez-Gnecco G."/>
            <person name="Sproeer C."/>
            <person name="Bunk B."/>
            <person name="Overmann J."/>
            <person name="Sorensen S.J."/>
            <person name="Idczak E."/>
            <person name="Smalla K."/>
        </authorList>
    </citation>
    <scope>NUCLEOTIDE SEQUENCE</scope>
    <source>
        <strain evidence="9">Rho-11.1</strain>
    </source>
</reference>
<dbReference type="GO" id="GO:0016020">
    <property type="term" value="C:membrane"/>
    <property type="evidence" value="ECO:0007669"/>
    <property type="project" value="UniProtKB-SubCell"/>
</dbReference>
<keyword evidence="5 7" id="KW-0472">Membrane</keyword>
<evidence type="ECO:0000256" key="1">
    <source>
        <dbReference type="ARBA" id="ARBA00004141"/>
    </source>
</evidence>
<organism evidence="9">
    <name type="scientific">Agrobacterium rosae</name>
    <dbReference type="NCBI Taxonomy" id="1972867"/>
    <lineage>
        <taxon>Bacteria</taxon>
        <taxon>Pseudomonadati</taxon>
        <taxon>Pseudomonadota</taxon>
        <taxon>Alphaproteobacteria</taxon>
        <taxon>Hyphomicrobiales</taxon>
        <taxon>Rhizobiaceae</taxon>
        <taxon>Rhizobium/Agrobacterium group</taxon>
        <taxon>Agrobacterium</taxon>
    </lineage>
</organism>